<gene>
    <name evidence="9" type="ORF">ACOF00016_LOCUS17977</name>
    <name evidence="10" type="ORF">ACOF00016_LOCUS17978</name>
</gene>
<dbReference type="FunFam" id="2.40.10.10:FF:000002">
    <property type="entry name" value="Transmembrane protease serine"/>
    <property type="match status" value="1"/>
</dbReference>
<dbReference type="EMBL" id="HBIM01024271">
    <property type="protein sequence ID" value="CAE0421336.1"/>
    <property type="molecule type" value="Transcribed_RNA"/>
</dbReference>
<keyword evidence="4" id="KW-0645">Protease</keyword>
<dbReference type="PROSITE" id="PS00134">
    <property type="entry name" value="TRYPSIN_HIS"/>
    <property type="match status" value="1"/>
</dbReference>
<evidence type="ECO:0000313" key="9">
    <source>
        <dbReference type="EMBL" id="CAE0421335.1"/>
    </source>
</evidence>
<dbReference type="InterPro" id="IPR009003">
    <property type="entry name" value="Peptidase_S1_PA"/>
</dbReference>
<protein>
    <recommendedName>
        <fullName evidence="8">Peptidase S1 domain-containing protein</fullName>
    </recommendedName>
</protein>
<dbReference type="Gene3D" id="2.40.10.10">
    <property type="entry name" value="Trypsin-like serine proteases"/>
    <property type="match status" value="1"/>
</dbReference>
<keyword evidence="4" id="KW-0720">Serine protease</keyword>
<dbReference type="PROSITE" id="PS50240">
    <property type="entry name" value="TRYPSIN_DOM"/>
    <property type="match status" value="1"/>
</dbReference>
<keyword evidence="7" id="KW-0732">Signal</keyword>
<dbReference type="AlphaFoldDB" id="A0A6S8PGB5"/>
<feature type="compositionally biased region" description="Acidic residues" evidence="5">
    <location>
        <begin position="349"/>
        <end position="358"/>
    </location>
</feature>
<feature type="region of interest" description="Disordered" evidence="5">
    <location>
        <begin position="332"/>
        <end position="362"/>
    </location>
</feature>
<dbReference type="PRINTS" id="PR00722">
    <property type="entry name" value="CHYMOTRYPSIN"/>
</dbReference>
<evidence type="ECO:0000256" key="6">
    <source>
        <dbReference type="SAM" id="Phobius"/>
    </source>
</evidence>
<keyword evidence="6" id="KW-0812">Transmembrane</keyword>
<comment type="similarity">
    <text evidence="1">Belongs to the peptidase S1 family.</text>
</comment>
<dbReference type="GO" id="GO:0004252">
    <property type="term" value="F:serine-type endopeptidase activity"/>
    <property type="evidence" value="ECO:0007669"/>
    <property type="project" value="InterPro"/>
</dbReference>
<feature type="transmembrane region" description="Helical" evidence="6">
    <location>
        <begin position="379"/>
        <end position="398"/>
    </location>
</feature>
<dbReference type="EMBL" id="HBIM01024270">
    <property type="protein sequence ID" value="CAE0421335.1"/>
    <property type="molecule type" value="Transcribed_RNA"/>
</dbReference>
<name>A0A6S8PGB5_9STRA</name>
<keyword evidence="3" id="KW-1015">Disulfide bond</keyword>
<dbReference type="InterPro" id="IPR001254">
    <property type="entry name" value="Trypsin_dom"/>
</dbReference>
<sequence>MAECKRLTVMILLRLMLCCILCHVKGESSTITAEEERVGSESLKTTRTLVIGGNNATPGRFPYGQVSLFRQNKKHQCGGTVVAPDIILTAGHCKDVFDTIEIGEYDRTDPAQKGLIQTFQPVRKILHPMFEASLFRFDVLLVKLDRPIENIESIRLNSNPRVPHEASSWLTLIGWGSTNYANENEDRIFPSVLQQTWVPYVSNDVCENSAFNNKQLYKDEIFDEMLCAGRPGVDACRGDSGSPLVLQNSYYNGADLLVGLVSWGRGCGKYPGVYTRISYVFPWLRSRLCRYSTDPPPYLECRPEELSPALQASASPSASPVMPPLSFGGVSSAEEATEAKNDPGREESDPISEQEESNTPDFLRKEDIMASISAGPNHFTSMFCLVLSLTFLPLLWLWG</sequence>
<keyword evidence="4" id="KW-0378">Hydrolase</keyword>
<dbReference type="InterPro" id="IPR043504">
    <property type="entry name" value="Peptidase_S1_PA_chymotrypsin"/>
</dbReference>
<evidence type="ECO:0000256" key="1">
    <source>
        <dbReference type="ARBA" id="ARBA00007664"/>
    </source>
</evidence>
<evidence type="ECO:0000256" key="2">
    <source>
        <dbReference type="ARBA" id="ARBA00023026"/>
    </source>
</evidence>
<keyword evidence="6" id="KW-1133">Transmembrane helix</keyword>
<keyword evidence="6" id="KW-0472">Membrane</keyword>
<feature type="domain" description="Peptidase S1" evidence="8">
    <location>
        <begin position="50"/>
        <end position="289"/>
    </location>
</feature>
<dbReference type="InterPro" id="IPR033116">
    <property type="entry name" value="TRYPSIN_SER"/>
</dbReference>
<dbReference type="InterPro" id="IPR050430">
    <property type="entry name" value="Peptidase_S1"/>
</dbReference>
<reference evidence="9" key="1">
    <citation type="submission" date="2021-01" db="EMBL/GenBank/DDBJ databases">
        <authorList>
            <person name="Corre E."/>
            <person name="Pelletier E."/>
            <person name="Niang G."/>
            <person name="Scheremetjew M."/>
            <person name="Finn R."/>
            <person name="Kale V."/>
            <person name="Holt S."/>
            <person name="Cochrane G."/>
            <person name="Meng A."/>
            <person name="Brown T."/>
            <person name="Cohen L."/>
        </authorList>
    </citation>
    <scope>NUCLEOTIDE SEQUENCE</scope>
    <source>
        <strain evidence="9">CCMP127</strain>
    </source>
</reference>
<dbReference type="GO" id="GO:0006508">
    <property type="term" value="P:proteolysis"/>
    <property type="evidence" value="ECO:0007669"/>
    <property type="project" value="UniProtKB-KW"/>
</dbReference>
<keyword evidence="2" id="KW-0843">Virulence</keyword>
<evidence type="ECO:0000256" key="5">
    <source>
        <dbReference type="SAM" id="MobiDB-lite"/>
    </source>
</evidence>
<dbReference type="SUPFAM" id="SSF50494">
    <property type="entry name" value="Trypsin-like serine proteases"/>
    <property type="match status" value="1"/>
</dbReference>
<dbReference type="SMART" id="SM00020">
    <property type="entry name" value="Tryp_SPc"/>
    <property type="match status" value="1"/>
</dbReference>
<dbReference type="CDD" id="cd00190">
    <property type="entry name" value="Tryp_SPc"/>
    <property type="match status" value="1"/>
</dbReference>
<feature type="signal peptide" evidence="7">
    <location>
        <begin position="1"/>
        <end position="26"/>
    </location>
</feature>
<evidence type="ECO:0000256" key="4">
    <source>
        <dbReference type="RuleBase" id="RU363034"/>
    </source>
</evidence>
<proteinExistence type="inferred from homology"/>
<dbReference type="PANTHER" id="PTHR24276:SF91">
    <property type="entry name" value="AT26814P-RELATED"/>
    <property type="match status" value="1"/>
</dbReference>
<evidence type="ECO:0000256" key="7">
    <source>
        <dbReference type="SAM" id="SignalP"/>
    </source>
</evidence>
<dbReference type="PROSITE" id="PS00135">
    <property type="entry name" value="TRYPSIN_SER"/>
    <property type="match status" value="1"/>
</dbReference>
<dbReference type="InterPro" id="IPR018114">
    <property type="entry name" value="TRYPSIN_HIS"/>
</dbReference>
<evidence type="ECO:0000313" key="10">
    <source>
        <dbReference type="EMBL" id="CAE0421336.1"/>
    </source>
</evidence>
<feature type="chain" id="PRO_5035676588" description="Peptidase S1 domain-containing protein" evidence="7">
    <location>
        <begin position="27"/>
        <end position="399"/>
    </location>
</feature>
<evidence type="ECO:0000259" key="8">
    <source>
        <dbReference type="PROSITE" id="PS50240"/>
    </source>
</evidence>
<dbReference type="InterPro" id="IPR001314">
    <property type="entry name" value="Peptidase_S1A"/>
</dbReference>
<accession>A0A6S8PGB5</accession>
<evidence type="ECO:0000256" key="3">
    <source>
        <dbReference type="ARBA" id="ARBA00023157"/>
    </source>
</evidence>
<organism evidence="9">
    <name type="scientific">Amphora coffeiformis</name>
    <dbReference type="NCBI Taxonomy" id="265554"/>
    <lineage>
        <taxon>Eukaryota</taxon>
        <taxon>Sar</taxon>
        <taxon>Stramenopiles</taxon>
        <taxon>Ochrophyta</taxon>
        <taxon>Bacillariophyta</taxon>
        <taxon>Bacillariophyceae</taxon>
        <taxon>Bacillariophycidae</taxon>
        <taxon>Thalassiophysales</taxon>
        <taxon>Catenulaceae</taxon>
        <taxon>Amphora</taxon>
    </lineage>
</organism>
<dbReference type="PANTHER" id="PTHR24276">
    <property type="entry name" value="POLYSERASE-RELATED"/>
    <property type="match status" value="1"/>
</dbReference>
<dbReference type="Pfam" id="PF00089">
    <property type="entry name" value="Trypsin"/>
    <property type="match status" value="1"/>
</dbReference>
<feature type="compositionally biased region" description="Basic and acidic residues" evidence="5">
    <location>
        <begin position="337"/>
        <end position="348"/>
    </location>
</feature>